<dbReference type="EMBL" id="JH817374">
    <property type="protein sequence ID" value="EKC33448.1"/>
    <property type="molecule type" value="Genomic_DNA"/>
</dbReference>
<keyword evidence="11 13" id="KW-0408">Iron</keyword>
<dbReference type="InterPro" id="IPR001128">
    <property type="entry name" value="Cyt_P450"/>
</dbReference>
<dbReference type="SUPFAM" id="SSF48264">
    <property type="entry name" value="Cytochrome P450"/>
    <property type="match status" value="1"/>
</dbReference>
<evidence type="ECO:0000256" key="11">
    <source>
        <dbReference type="ARBA" id="ARBA00023004"/>
    </source>
</evidence>
<keyword evidence="8" id="KW-0256">Endoplasmic reticulum</keyword>
<comment type="cofactor">
    <cofactor evidence="1 13">
        <name>heme</name>
        <dbReference type="ChEBI" id="CHEBI:30413"/>
    </cofactor>
</comment>
<dbReference type="InterPro" id="IPR036396">
    <property type="entry name" value="Cyt_P450_sf"/>
</dbReference>
<keyword evidence="9" id="KW-0492">Microsome</keyword>
<dbReference type="InterPro" id="IPR002401">
    <property type="entry name" value="Cyt_P450_E_grp-I"/>
</dbReference>
<dbReference type="PANTHER" id="PTHR24289:SF21">
    <property type="entry name" value="CYTOCHROME P450 1A"/>
    <property type="match status" value="1"/>
</dbReference>
<keyword evidence="10 14" id="KW-0560">Oxidoreductase</keyword>
<evidence type="ECO:0000313" key="15">
    <source>
        <dbReference type="EMBL" id="EKC33448.1"/>
    </source>
</evidence>
<evidence type="ECO:0000256" key="12">
    <source>
        <dbReference type="ARBA" id="ARBA00023033"/>
    </source>
</evidence>
<dbReference type="Pfam" id="PF00067">
    <property type="entry name" value="p450"/>
    <property type="match status" value="1"/>
</dbReference>
<dbReference type="GO" id="GO:0042446">
    <property type="term" value="P:hormone biosynthetic process"/>
    <property type="evidence" value="ECO:0007669"/>
    <property type="project" value="TreeGrafter"/>
</dbReference>
<evidence type="ECO:0000256" key="5">
    <source>
        <dbReference type="ARBA" id="ARBA00012109"/>
    </source>
</evidence>
<reference evidence="15" key="1">
    <citation type="journal article" date="2012" name="Nature">
        <title>The oyster genome reveals stress adaptation and complexity of shell formation.</title>
        <authorList>
            <person name="Zhang G."/>
            <person name="Fang X."/>
            <person name="Guo X."/>
            <person name="Li L."/>
            <person name="Luo R."/>
            <person name="Xu F."/>
            <person name="Yang P."/>
            <person name="Zhang L."/>
            <person name="Wang X."/>
            <person name="Qi H."/>
            <person name="Xiong Z."/>
            <person name="Que H."/>
            <person name="Xie Y."/>
            <person name="Holland P.W."/>
            <person name="Paps J."/>
            <person name="Zhu Y."/>
            <person name="Wu F."/>
            <person name="Chen Y."/>
            <person name="Wang J."/>
            <person name="Peng C."/>
            <person name="Meng J."/>
            <person name="Yang L."/>
            <person name="Liu J."/>
            <person name="Wen B."/>
            <person name="Zhang N."/>
            <person name="Huang Z."/>
            <person name="Zhu Q."/>
            <person name="Feng Y."/>
            <person name="Mount A."/>
            <person name="Hedgecock D."/>
            <person name="Xu Z."/>
            <person name="Liu Y."/>
            <person name="Domazet-Loso T."/>
            <person name="Du Y."/>
            <person name="Sun X."/>
            <person name="Zhang S."/>
            <person name="Liu B."/>
            <person name="Cheng P."/>
            <person name="Jiang X."/>
            <person name="Li J."/>
            <person name="Fan D."/>
            <person name="Wang W."/>
            <person name="Fu W."/>
            <person name="Wang T."/>
            <person name="Wang B."/>
            <person name="Zhang J."/>
            <person name="Peng Z."/>
            <person name="Li Y."/>
            <person name="Li N."/>
            <person name="Wang J."/>
            <person name="Chen M."/>
            <person name="He Y."/>
            <person name="Tan F."/>
            <person name="Song X."/>
            <person name="Zheng Q."/>
            <person name="Huang R."/>
            <person name="Yang H."/>
            <person name="Du X."/>
            <person name="Chen L."/>
            <person name="Yang M."/>
            <person name="Gaffney P.M."/>
            <person name="Wang S."/>
            <person name="Luo L."/>
            <person name="She Z."/>
            <person name="Ming Y."/>
            <person name="Huang W."/>
            <person name="Zhang S."/>
            <person name="Huang B."/>
            <person name="Zhang Y."/>
            <person name="Qu T."/>
            <person name="Ni P."/>
            <person name="Miao G."/>
            <person name="Wang J."/>
            <person name="Wang Q."/>
            <person name="Steinberg C.E."/>
            <person name="Wang H."/>
            <person name="Li N."/>
            <person name="Qian L."/>
            <person name="Zhang G."/>
            <person name="Li Y."/>
            <person name="Yang H."/>
            <person name="Liu X."/>
            <person name="Wang J."/>
            <person name="Yin Y."/>
            <person name="Wang J."/>
        </authorList>
    </citation>
    <scope>NUCLEOTIDE SEQUENCE [LARGE SCALE GENOMIC DNA]</scope>
    <source>
        <strain evidence="15">05x7-T-G4-1.051#20</strain>
    </source>
</reference>
<sequence>MQFSRKDKPPGPKGWPYFGVTFEGEVQALDGRNTEPNVVVDNFIWNTVEILLIGRSFGKTGPLQTLLRQLEETTAVLNPGYGFIYGKFPWLRFLPLPVSKAYATASKIRLDLIDQLEKLSNNNCEERGIYHTMREVMKETDRDGNQWLTKENVKGIIYDLYAAGYRTTRAAILSMIHILAKRPELQRDLQREVDTVIGSDREPRLSDRGDCPRTEAFILETLRYISHLPLFVFHAASQSTSIGGYDVEKDTVIVANSWTIHHSEKYWDEPFSFKPERFLDSNGQLFPATHPTRKRLLVFGLGKRGCIGEVFAKSRTFQFLSTLLQNTTIIEPERKSLIEFDPRTMVPGLVLQPQPFEVRFVVRSKRNS</sequence>
<dbReference type="InParanoid" id="K1QI19"/>
<name>K1QI19_MAGGI</name>
<evidence type="ECO:0000256" key="9">
    <source>
        <dbReference type="ARBA" id="ARBA00022848"/>
    </source>
</evidence>
<dbReference type="GO" id="GO:0004508">
    <property type="term" value="F:steroid 17-alpha-monooxygenase activity"/>
    <property type="evidence" value="ECO:0007669"/>
    <property type="project" value="TreeGrafter"/>
</dbReference>
<keyword evidence="6 13" id="KW-0349">Heme</keyword>
<dbReference type="AlphaFoldDB" id="K1QI19"/>
<dbReference type="GO" id="GO:0005506">
    <property type="term" value="F:iron ion binding"/>
    <property type="evidence" value="ECO:0007669"/>
    <property type="project" value="InterPro"/>
</dbReference>
<evidence type="ECO:0000256" key="10">
    <source>
        <dbReference type="ARBA" id="ARBA00023002"/>
    </source>
</evidence>
<feature type="binding site" description="axial binding residue" evidence="13">
    <location>
        <position position="306"/>
    </location>
    <ligand>
        <name>heme</name>
        <dbReference type="ChEBI" id="CHEBI:30413"/>
    </ligand>
    <ligandPart>
        <name>Fe</name>
        <dbReference type="ChEBI" id="CHEBI:18248"/>
    </ligandPart>
</feature>
<evidence type="ECO:0000256" key="3">
    <source>
        <dbReference type="ARBA" id="ARBA00004406"/>
    </source>
</evidence>
<dbReference type="PRINTS" id="PR00463">
    <property type="entry name" value="EP450I"/>
</dbReference>
<organism evidence="15">
    <name type="scientific">Magallana gigas</name>
    <name type="common">Pacific oyster</name>
    <name type="synonym">Crassostrea gigas</name>
    <dbReference type="NCBI Taxonomy" id="29159"/>
    <lineage>
        <taxon>Eukaryota</taxon>
        <taxon>Metazoa</taxon>
        <taxon>Spiralia</taxon>
        <taxon>Lophotrochozoa</taxon>
        <taxon>Mollusca</taxon>
        <taxon>Bivalvia</taxon>
        <taxon>Autobranchia</taxon>
        <taxon>Pteriomorphia</taxon>
        <taxon>Ostreida</taxon>
        <taxon>Ostreoidea</taxon>
        <taxon>Ostreidae</taxon>
        <taxon>Magallana</taxon>
    </lineage>
</organism>
<dbReference type="InterPro" id="IPR017972">
    <property type="entry name" value="Cyt_P450_CS"/>
</dbReference>
<keyword evidence="12 14" id="KW-0503">Monooxygenase</keyword>
<comment type="subcellular location">
    <subcellularLocation>
        <location evidence="3">Endoplasmic reticulum membrane</location>
        <topology evidence="3">Peripheral membrane protein</topology>
    </subcellularLocation>
    <subcellularLocation>
        <location evidence="2">Microsome membrane</location>
        <topology evidence="2">Peripheral membrane protein</topology>
    </subcellularLocation>
</comment>
<evidence type="ECO:0000256" key="13">
    <source>
        <dbReference type="PIRSR" id="PIRSR602401-1"/>
    </source>
</evidence>
<evidence type="ECO:0000256" key="6">
    <source>
        <dbReference type="ARBA" id="ARBA00022617"/>
    </source>
</evidence>
<dbReference type="PRINTS" id="PR00385">
    <property type="entry name" value="P450"/>
</dbReference>
<dbReference type="PROSITE" id="PS00086">
    <property type="entry name" value="CYTOCHROME_P450"/>
    <property type="match status" value="1"/>
</dbReference>
<dbReference type="GO" id="GO:0042448">
    <property type="term" value="P:progesterone metabolic process"/>
    <property type="evidence" value="ECO:0007669"/>
    <property type="project" value="TreeGrafter"/>
</dbReference>
<evidence type="ECO:0000256" key="8">
    <source>
        <dbReference type="ARBA" id="ARBA00022824"/>
    </source>
</evidence>
<keyword evidence="7 13" id="KW-0479">Metal-binding</keyword>
<gene>
    <name evidence="15" type="ORF">CGI_10011491</name>
</gene>
<evidence type="ECO:0000256" key="1">
    <source>
        <dbReference type="ARBA" id="ARBA00001971"/>
    </source>
</evidence>
<proteinExistence type="inferred from homology"/>
<accession>K1QI19</accession>
<dbReference type="HOGENOM" id="CLU_001570_22_0_1"/>
<evidence type="ECO:0000256" key="4">
    <source>
        <dbReference type="ARBA" id="ARBA00010617"/>
    </source>
</evidence>
<dbReference type="GO" id="GO:0005789">
    <property type="term" value="C:endoplasmic reticulum membrane"/>
    <property type="evidence" value="ECO:0007669"/>
    <property type="project" value="UniProtKB-SubCell"/>
</dbReference>
<evidence type="ECO:0000256" key="7">
    <source>
        <dbReference type="ARBA" id="ARBA00022723"/>
    </source>
</evidence>
<dbReference type="EC" id="1.14.14.1" evidence="5"/>
<comment type="similarity">
    <text evidence="4 14">Belongs to the cytochrome P450 family.</text>
</comment>
<evidence type="ECO:0000256" key="14">
    <source>
        <dbReference type="RuleBase" id="RU000461"/>
    </source>
</evidence>
<protein>
    <recommendedName>
        <fullName evidence="5">unspecific monooxygenase</fullName>
        <ecNumber evidence="5">1.14.14.1</ecNumber>
    </recommendedName>
</protein>
<dbReference type="GO" id="GO:0020037">
    <property type="term" value="F:heme binding"/>
    <property type="evidence" value="ECO:0007669"/>
    <property type="project" value="InterPro"/>
</dbReference>
<evidence type="ECO:0000256" key="2">
    <source>
        <dbReference type="ARBA" id="ARBA00004174"/>
    </source>
</evidence>
<dbReference type="PANTHER" id="PTHR24289">
    <property type="entry name" value="STEROID 17-ALPHA-HYDROXYLASE/17,20 LYASE"/>
    <property type="match status" value="1"/>
</dbReference>
<dbReference type="Gene3D" id="1.10.630.10">
    <property type="entry name" value="Cytochrome P450"/>
    <property type="match status" value="1"/>
</dbReference>